<accession>A0A1Q5PDI7</accession>
<dbReference type="EMBL" id="LVWA01000005">
    <property type="protein sequence ID" value="OKL40241.1"/>
    <property type="molecule type" value="Genomic_DNA"/>
</dbReference>
<protein>
    <submittedName>
        <fullName evidence="4">Glucose dehydrogenase</fullName>
    </submittedName>
</protein>
<evidence type="ECO:0000256" key="2">
    <source>
        <dbReference type="SAM" id="SignalP"/>
    </source>
</evidence>
<comment type="caution">
    <text evidence="4">The sequence shown here is derived from an EMBL/GenBank/DDBJ whole genome shotgun (WGS) entry which is preliminary data.</text>
</comment>
<feature type="chain" id="PRO_5012457096" evidence="2">
    <location>
        <begin position="21"/>
        <end position="528"/>
    </location>
</feature>
<feature type="signal peptide" evidence="2">
    <location>
        <begin position="1"/>
        <end position="20"/>
    </location>
</feature>
<dbReference type="PANTHER" id="PTHR33546">
    <property type="entry name" value="LARGE, MULTIFUNCTIONAL SECRETED PROTEIN-RELATED"/>
    <property type="match status" value="1"/>
</dbReference>
<dbReference type="Pfam" id="PF07995">
    <property type="entry name" value="GSDH"/>
    <property type="match status" value="1"/>
</dbReference>
<dbReference type="InterPro" id="IPR012938">
    <property type="entry name" value="Glc/Sorbosone_DH"/>
</dbReference>
<name>A0A1Q5PDI7_9BACT</name>
<dbReference type="PROSITE" id="PS51257">
    <property type="entry name" value="PROKAR_LIPOPROTEIN"/>
    <property type="match status" value="1"/>
</dbReference>
<organism evidence="4 5">
    <name type="scientific">Pontibacter flavimaris</name>
    <dbReference type="NCBI Taxonomy" id="1797110"/>
    <lineage>
        <taxon>Bacteria</taxon>
        <taxon>Pseudomonadati</taxon>
        <taxon>Bacteroidota</taxon>
        <taxon>Cytophagia</taxon>
        <taxon>Cytophagales</taxon>
        <taxon>Hymenobacteraceae</taxon>
        <taxon>Pontibacter</taxon>
    </lineage>
</organism>
<dbReference type="AlphaFoldDB" id="A0A1Q5PDI7"/>
<feature type="region of interest" description="Disordered" evidence="1">
    <location>
        <begin position="506"/>
        <end position="528"/>
    </location>
</feature>
<dbReference type="Gene3D" id="2.120.10.30">
    <property type="entry name" value="TolB, C-terminal domain"/>
    <property type="match status" value="1"/>
</dbReference>
<sequence>MKHTYTIFSFLLLASCSAPQTSVPVDVLTKEMPKVPMPDAVAAQVPAGYKAEVFMQDLNWPTSIDFDMSGNAYVAEAGYVYGDPFAPARIFRISAEGSLSLYANGFIGPITDILWHQDKLFVSHRGKISAVGANGAVEDLVTGLPSYGDHFNNQMTVGPDGKIYFGQGVATNSGVVGLDNAYPYIWLLLWPDVHDIPAKDMKIARESFLTPQPNNVLARQGNLLSLGSNVTYAVTSIFNRNKNTSLLVRTRGFQPFGEHKRTVKGQTKASGTILRMNADGSGLEVYAWGLRNPFGVMWGPDGQLYVTDNAYDERGSRPIANAKDNIYQIRQDGWYGYPDYSSGIPVTDPQFQSDRGSRLKFLMAEHPPVEQPWLTRPENAASTKFDFSTNDNFGYKGQMFLAEFGPATPITGDPHPGTGYVVVRIDPATKEAQSFLSNSAPGPEGLEAVVTAGPRHPVEARFSPDGQTLYVVDIGVIHGDIAGAGPFPLPIPGTGVIWRITKAGATSAGPPANLSPLPTRLHSSVPNK</sequence>
<gene>
    <name evidence="4" type="ORF">A3841_18080</name>
</gene>
<dbReference type="InterPro" id="IPR011042">
    <property type="entry name" value="6-blade_b-propeller_TolB-like"/>
</dbReference>
<proteinExistence type="predicted"/>
<dbReference type="SUPFAM" id="SSF50952">
    <property type="entry name" value="Soluble quinoprotein glucose dehydrogenase"/>
    <property type="match status" value="1"/>
</dbReference>
<evidence type="ECO:0000313" key="5">
    <source>
        <dbReference type="Proteomes" id="UP000186551"/>
    </source>
</evidence>
<dbReference type="STRING" id="1797110.A3841_18080"/>
<keyword evidence="2" id="KW-0732">Signal</keyword>
<dbReference type="InterPro" id="IPR011041">
    <property type="entry name" value="Quinoprot_gluc/sorb_DH_b-prop"/>
</dbReference>
<dbReference type="OrthoDB" id="9770043at2"/>
<dbReference type="Proteomes" id="UP000186551">
    <property type="component" value="Unassembled WGS sequence"/>
</dbReference>
<feature type="domain" description="Glucose/Sorbosone dehydrogenase" evidence="3">
    <location>
        <begin position="267"/>
        <end position="402"/>
    </location>
</feature>
<dbReference type="PANTHER" id="PTHR33546:SF1">
    <property type="entry name" value="LARGE, MULTIFUNCTIONAL SECRETED PROTEIN"/>
    <property type="match status" value="1"/>
</dbReference>
<reference evidence="4 5" key="1">
    <citation type="submission" date="2016-03" db="EMBL/GenBank/DDBJ databases">
        <title>Genome sequence of Pontibacter sp. nov., of the family cytophagaceae, isolated from marine sediment of the Yellow Sea, China.</title>
        <authorList>
            <person name="Zhang G."/>
            <person name="Zhang R."/>
        </authorList>
    </citation>
    <scope>NUCLEOTIDE SEQUENCE [LARGE SCALE GENOMIC DNA]</scope>
    <source>
        <strain evidence="4 5">S10-8</strain>
    </source>
</reference>
<keyword evidence="5" id="KW-1185">Reference proteome</keyword>
<evidence type="ECO:0000259" key="3">
    <source>
        <dbReference type="Pfam" id="PF07995"/>
    </source>
</evidence>
<evidence type="ECO:0000313" key="4">
    <source>
        <dbReference type="EMBL" id="OKL40241.1"/>
    </source>
</evidence>
<evidence type="ECO:0000256" key="1">
    <source>
        <dbReference type="SAM" id="MobiDB-lite"/>
    </source>
</evidence>